<dbReference type="Proteomes" id="UP000821845">
    <property type="component" value="Chromosome 9"/>
</dbReference>
<gene>
    <name evidence="1" type="ORF">HPB50_006844</name>
</gene>
<reference evidence="1" key="1">
    <citation type="submission" date="2020-05" db="EMBL/GenBank/DDBJ databases">
        <title>Large-scale comparative analyses of tick genomes elucidate their genetic diversity and vector capacities.</title>
        <authorList>
            <person name="Jia N."/>
            <person name="Wang J."/>
            <person name="Shi W."/>
            <person name="Du L."/>
            <person name="Sun Y."/>
            <person name="Zhan W."/>
            <person name="Jiang J."/>
            <person name="Wang Q."/>
            <person name="Zhang B."/>
            <person name="Ji P."/>
            <person name="Sakyi L.B."/>
            <person name="Cui X."/>
            <person name="Yuan T."/>
            <person name="Jiang B."/>
            <person name="Yang W."/>
            <person name="Lam T.T.-Y."/>
            <person name="Chang Q."/>
            <person name="Ding S."/>
            <person name="Wang X."/>
            <person name="Zhu J."/>
            <person name="Ruan X."/>
            <person name="Zhao L."/>
            <person name="Wei J."/>
            <person name="Que T."/>
            <person name="Du C."/>
            <person name="Cheng J."/>
            <person name="Dai P."/>
            <person name="Han X."/>
            <person name="Huang E."/>
            <person name="Gao Y."/>
            <person name="Liu J."/>
            <person name="Shao H."/>
            <person name="Ye R."/>
            <person name="Li L."/>
            <person name="Wei W."/>
            <person name="Wang X."/>
            <person name="Wang C."/>
            <person name="Yang T."/>
            <person name="Huo Q."/>
            <person name="Li W."/>
            <person name="Guo W."/>
            <person name="Chen H."/>
            <person name="Zhou L."/>
            <person name="Ni X."/>
            <person name="Tian J."/>
            <person name="Zhou Y."/>
            <person name="Sheng Y."/>
            <person name="Liu T."/>
            <person name="Pan Y."/>
            <person name="Xia L."/>
            <person name="Li J."/>
            <person name="Zhao F."/>
            <person name="Cao W."/>
        </authorList>
    </citation>
    <scope>NUCLEOTIDE SEQUENCE</scope>
    <source>
        <strain evidence="1">Hyas-2018</strain>
    </source>
</reference>
<sequence>MGQARKVRTPEEEAAYREARRAANRERDRKRRSDPAYVAKVAAARQRLREDSEYVRRVRERDAARKRAKRRQPGVGRAEYERRKAREYAGACVVLKRCPCGQVLNSSTASQASGWVERREVSVQCDLQEMPPLPFPPETPETFPSATSGDCTEQRAGLNHTGRPRQALSVLENGTDSGTGKAVECGQQFRCTLCPYKTPKPDKLSTCNCSTYGRGAIVMHSVS</sequence>
<evidence type="ECO:0000313" key="1">
    <source>
        <dbReference type="EMBL" id="KAH6921938.1"/>
    </source>
</evidence>
<evidence type="ECO:0000313" key="2">
    <source>
        <dbReference type="Proteomes" id="UP000821845"/>
    </source>
</evidence>
<keyword evidence="2" id="KW-1185">Reference proteome</keyword>
<dbReference type="EMBL" id="CM023489">
    <property type="protein sequence ID" value="KAH6921938.1"/>
    <property type="molecule type" value="Genomic_DNA"/>
</dbReference>
<accession>A0ACB7RI15</accession>
<protein>
    <submittedName>
        <fullName evidence="1">Uncharacterized protein</fullName>
    </submittedName>
</protein>
<proteinExistence type="predicted"/>
<comment type="caution">
    <text evidence="1">The sequence shown here is derived from an EMBL/GenBank/DDBJ whole genome shotgun (WGS) entry which is preliminary data.</text>
</comment>
<name>A0ACB7RI15_HYAAI</name>
<organism evidence="1 2">
    <name type="scientific">Hyalomma asiaticum</name>
    <name type="common">Tick</name>
    <dbReference type="NCBI Taxonomy" id="266040"/>
    <lineage>
        <taxon>Eukaryota</taxon>
        <taxon>Metazoa</taxon>
        <taxon>Ecdysozoa</taxon>
        <taxon>Arthropoda</taxon>
        <taxon>Chelicerata</taxon>
        <taxon>Arachnida</taxon>
        <taxon>Acari</taxon>
        <taxon>Parasitiformes</taxon>
        <taxon>Ixodida</taxon>
        <taxon>Ixodoidea</taxon>
        <taxon>Ixodidae</taxon>
        <taxon>Hyalomminae</taxon>
        <taxon>Hyalomma</taxon>
    </lineage>
</organism>